<gene>
    <name evidence="2" type="ORF">KIL84_010753</name>
</gene>
<feature type="non-terminal residue" evidence="2">
    <location>
        <position position="1"/>
    </location>
</feature>
<evidence type="ECO:0000259" key="1">
    <source>
        <dbReference type="PROSITE" id="PS50042"/>
    </source>
</evidence>
<dbReference type="Gene3D" id="2.60.120.10">
    <property type="entry name" value="Jelly Rolls"/>
    <property type="match status" value="2"/>
</dbReference>
<proteinExistence type="predicted"/>
<reference evidence="2" key="1">
    <citation type="submission" date="2021-09" db="EMBL/GenBank/DDBJ databases">
        <title>The genome of Mauremys mutica provides insights into the evolution of semi-aquatic lifestyle.</title>
        <authorList>
            <person name="Gong S."/>
            <person name="Gao Y."/>
        </authorList>
    </citation>
    <scope>NUCLEOTIDE SEQUENCE</scope>
    <source>
        <strain evidence="2">MM-2020</strain>
        <tissue evidence="2">Muscle</tissue>
    </source>
</reference>
<dbReference type="AlphaFoldDB" id="A0A9D3XCA5"/>
<evidence type="ECO:0000313" key="3">
    <source>
        <dbReference type="Proteomes" id="UP000827986"/>
    </source>
</evidence>
<dbReference type="PANTHER" id="PTHR23011">
    <property type="entry name" value="CYCLIC NUCLEOTIDE-BINDING DOMAIN CONTAINING PROTEIN"/>
    <property type="match status" value="1"/>
</dbReference>
<dbReference type="EMBL" id="JAHDVG010000474">
    <property type="protein sequence ID" value="KAH1177051.1"/>
    <property type="molecule type" value="Genomic_DNA"/>
</dbReference>
<sequence length="258" mass="28891">MQDNTFPIRVTISAKTRNFTEKPRQGQKDGAMEKHLSAYPILRSVKEHNTVYEMMKLIPDIRAQLSDEELRELSMCTIKEYWAKGSTVVGNQGFYAILKGSARPQARCYKRMLGEDFDSSCVAMSTTSQATMFGFSGRTMLIRGSCFGTLETAPPKLPHILLSIITEENCEILKISSTDYLRIKEVKQTRQVLVGQLHEKQSFGEVSILLQTPFTCRVVTATDVKLGIIDASAILGLDVVIQMLLLQTAEPTFNNITQ</sequence>
<dbReference type="SUPFAM" id="SSF51206">
    <property type="entry name" value="cAMP-binding domain-like"/>
    <property type="match status" value="1"/>
</dbReference>
<comment type="caution">
    <text evidence="2">The sequence shown here is derived from an EMBL/GenBank/DDBJ whole genome shotgun (WGS) entry which is preliminary data.</text>
</comment>
<dbReference type="Proteomes" id="UP000827986">
    <property type="component" value="Unassembled WGS sequence"/>
</dbReference>
<dbReference type="PROSITE" id="PS50042">
    <property type="entry name" value="CNMP_BINDING_3"/>
    <property type="match status" value="1"/>
</dbReference>
<organism evidence="2 3">
    <name type="scientific">Mauremys mutica</name>
    <name type="common">yellowpond turtle</name>
    <dbReference type="NCBI Taxonomy" id="74926"/>
    <lineage>
        <taxon>Eukaryota</taxon>
        <taxon>Metazoa</taxon>
        <taxon>Chordata</taxon>
        <taxon>Craniata</taxon>
        <taxon>Vertebrata</taxon>
        <taxon>Euteleostomi</taxon>
        <taxon>Archelosauria</taxon>
        <taxon>Testudinata</taxon>
        <taxon>Testudines</taxon>
        <taxon>Cryptodira</taxon>
        <taxon>Durocryptodira</taxon>
        <taxon>Testudinoidea</taxon>
        <taxon>Geoemydidae</taxon>
        <taxon>Geoemydinae</taxon>
        <taxon>Mauremys</taxon>
    </lineage>
</organism>
<accession>A0A9D3XCA5</accession>
<dbReference type="InterPro" id="IPR000595">
    <property type="entry name" value="cNMP-bd_dom"/>
</dbReference>
<feature type="domain" description="Cyclic nucleotide-binding" evidence="1">
    <location>
        <begin position="181"/>
        <end position="230"/>
    </location>
</feature>
<protein>
    <recommendedName>
        <fullName evidence="1">Cyclic nucleotide-binding domain-containing protein</fullName>
    </recommendedName>
</protein>
<dbReference type="InterPro" id="IPR018490">
    <property type="entry name" value="cNMP-bd_dom_sf"/>
</dbReference>
<evidence type="ECO:0000313" key="2">
    <source>
        <dbReference type="EMBL" id="KAH1177051.1"/>
    </source>
</evidence>
<name>A0A9D3XCA5_9SAUR</name>
<dbReference type="InterPro" id="IPR014710">
    <property type="entry name" value="RmlC-like_jellyroll"/>
</dbReference>
<dbReference type="PANTHER" id="PTHR23011:SF32">
    <property type="entry name" value="CYCLIC NUCLEOTIDE-BINDING DOMAIN-CONTAINING PROTEIN 1"/>
    <property type="match status" value="1"/>
</dbReference>
<keyword evidence="3" id="KW-1185">Reference proteome</keyword>